<keyword evidence="5" id="KW-1185">Reference proteome</keyword>
<evidence type="ECO:0000313" key="5">
    <source>
        <dbReference type="Proteomes" id="UP000579281"/>
    </source>
</evidence>
<dbReference type="Gene3D" id="2.60.40.1080">
    <property type="match status" value="1"/>
</dbReference>
<evidence type="ECO:0008006" key="6">
    <source>
        <dbReference type="Google" id="ProtNLM"/>
    </source>
</evidence>
<sequence>MTKRIMMYVLIFTLVFTTIPVQNIWASTTVNKVDLFTTAATDQSGVTIEKGKKNINYTIQQILFTVGSGYNLQSTSYLNNVKVYGDSEDETYKFDITAASGQLLLKLKTGTDGTSPYQLKKHTLYRIVIPEGLFGKTDGSEVNMGENFTFVTNAGSSGSDIIANNTPANNQNGVDYTAGTLSFTFVYNIAFTDQSHLGEYISIETKDLTNGSAGYVQEDLSGFNIQITGKKLEIASKDGKLKDLSEYRVQLKEKTVLLANNPDADAKIYNDVINVIFYTNNIVESTSPLNNAVNVGLEPKISFTFKDLVVGSLSNIKLNEVVSGSEVPAAVSLSNDSKTLYVAIQGENILKKDTSYRVTIPVNTFTLSGTSVANKTNIVLSFKTGTQGESPTASAYGSNENFSDNIRDINSTQLSENGYIYIKMDRPVQWDKDWSGDGKKTARINQVELFKMPAVDPTDPDAKAFGKNGVQYDKKFWYMKDGGTFKLATTPDDGATVAASVYYKEEMAVESIDIVGTNKNILRVKPKFPLLSLNQYQLRINGEMIEDAYGVNGSGYIDFYFWAKGNSENAISSWGFSDTTSFTSEIVSTSPHVKQRVHGTTRYSPNKPIKISMGAELIPSAQTGKVVSNAYQNSALGNILLRPSNYSEGSITIGTTLLDAPTIELDTTVQFKLNEDINPKGDTINWIIKNANIATIDTNGRVKGIAKGQTQILALDGEGNTLTTVNVTIQEGTLGIGKIKIIYEETNSGKQTLVYLYPNQELISGMSYKLFLPGDVFQTRGKTYAPAREIELVVSGDTSSDPTIQTIENGTVSIEDLLNKTEHTFLIKGYNFRKDINQVILKSNKNSEEIPIAASYVNFVGTDQLKVTIKDTSKASLVSRAGGDDYTVIVIFKDGDRAESPSGVYFKTLTMGIPSVVAKYPDQNGTYDEQSLTHTVNDSFTSGKYFLRVTFSDPDGTLTFNGVTGLNNIINSSVVSVGSTTSMIDVDFVNQILNMGDYNRNNAIYKYLLIKNTSNKQATLYIPVKALRSQTTYQVTLRPGIVASNAGSNEEISYQFGTKSMPYIDKVSIGTVPEKYDVDEPILLEGDFFDSSTIQVYFNDIAAYEVNVKERTNSDGTKASYLEVYLPRGKNKLSPGVYDIKISNSDNDQYIEYGALSVVNAGNVRDIPNEDYRYKDEIRQGDVKASTKVSQDTLHMESRYRGEAYVVMDLDEMMGTEVRVRKITYGGDKKYKIGILETKSKWADIALHGLTLDPNADGEMITVALGRTEPVVAQALQKKIKGTVKSDWIQVTGENFKISSVTLSIPYKNSDGKHLKVYRYDEDTRSLYEINGTVDLVNGKVKIASSEPGIFVVVE</sequence>
<gene>
    <name evidence="4" type="ORF">HNQ80_001681</name>
</gene>
<evidence type="ECO:0000259" key="2">
    <source>
        <dbReference type="Pfam" id="PF02368"/>
    </source>
</evidence>
<protein>
    <recommendedName>
        <fullName evidence="6">Ig-like domain (Group 2)</fullName>
    </recommendedName>
</protein>
<organism evidence="4 5">
    <name type="scientific">Anaerosolibacter carboniphilus</name>
    <dbReference type="NCBI Taxonomy" id="1417629"/>
    <lineage>
        <taxon>Bacteria</taxon>
        <taxon>Bacillati</taxon>
        <taxon>Bacillota</taxon>
        <taxon>Clostridia</taxon>
        <taxon>Peptostreptococcales</taxon>
        <taxon>Thermotaleaceae</taxon>
        <taxon>Anaerosolibacter</taxon>
    </lineage>
</organism>
<evidence type="ECO:0000259" key="3">
    <source>
        <dbReference type="Pfam" id="PF13205"/>
    </source>
</evidence>
<dbReference type="Proteomes" id="UP000579281">
    <property type="component" value="Unassembled WGS sequence"/>
</dbReference>
<dbReference type="Pfam" id="PF02368">
    <property type="entry name" value="Big_2"/>
    <property type="match status" value="1"/>
</dbReference>
<dbReference type="InterPro" id="IPR003343">
    <property type="entry name" value="Big_2"/>
</dbReference>
<reference evidence="4 5" key="1">
    <citation type="submission" date="2020-08" db="EMBL/GenBank/DDBJ databases">
        <title>Genomic Encyclopedia of Type Strains, Phase IV (KMG-IV): sequencing the most valuable type-strain genomes for metagenomic binning, comparative biology and taxonomic classification.</title>
        <authorList>
            <person name="Goeker M."/>
        </authorList>
    </citation>
    <scope>NUCLEOTIDE SEQUENCE [LARGE SCALE GENOMIC DNA]</scope>
    <source>
        <strain evidence="4 5">DSM 103526</strain>
    </source>
</reference>
<feature type="domain" description="SbsA Ig-like" evidence="3">
    <location>
        <begin position="283"/>
        <end position="384"/>
    </location>
</feature>
<evidence type="ECO:0000313" key="4">
    <source>
        <dbReference type="EMBL" id="MBB6215592.1"/>
    </source>
</evidence>
<dbReference type="InterPro" id="IPR032812">
    <property type="entry name" value="SbsA_Ig"/>
</dbReference>
<dbReference type="SUPFAM" id="SSF49373">
    <property type="entry name" value="Invasin/intimin cell-adhesion fragments"/>
    <property type="match status" value="1"/>
</dbReference>
<comment type="caution">
    <text evidence="4">The sequence shown here is derived from an EMBL/GenBank/DDBJ whole genome shotgun (WGS) entry which is preliminary data.</text>
</comment>
<accession>A0A841KXC9</accession>
<proteinExistence type="predicted"/>
<keyword evidence="1" id="KW-0732">Signal</keyword>
<dbReference type="Pfam" id="PF13205">
    <property type="entry name" value="Big_5"/>
    <property type="match status" value="1"/>
</dbReference>
<name>A0A841KXC9_9FIRM</name>
<dbReference type="InterPro" id="IPR008964">
    <property type="entry name" value="Invasin/intimin_cell_adhesion"/>
</dbReference>
<dbReference type="EMBL" id="JACHEN010000008">
    <property type="protein sequence ID" value="MBB6215592.1"/>
    <property type="molecule type" value="Genomic_DNA"/>
</dbReference>
<feature type="domain" description="BIG2" evidence="2">
    <location>
        <begin position="660"/>
        <end position="725"/>
    </location>
</feature>
<evidence type="ECO:0000256" key="1">
    <source>
        <dbReference type="ARBA" id="ARBA00022729"/>
    </source>
</evidence>
<dbReference type="RefSeq" id="WP_184310007.1">
    <property type="nucleotide sequence ID" value="NZ_JACHEN010000008.1"/>
</dbReference>